<dbReference type="PATRIC" id="fig|153151.4.peg.1600"/>
<feature type="transmembrane region" description="Helical" evidence="5">
    <location>
        <begin position="192"/>
        <end position="215"/>
    </location>
</feature>
<keyword evidence="3 5" id="KW-1133">Transmembrane helix</keyword>
<protein>
    <recommendedName>
        <fullName evidence="6">Yip1 domain-containing protein</fullName>
    </recommendedName>
</protein>
<dbReference type="InterPro" id="IPR006977">
    <property type="entry name" value="Yip1_dom"/>
</dbReference>
<organism evidence="7 8">
    <name type="scientific">Parageobacillus toebii</name>
    <dbReference type="NCBI Taxonomy" id="153151"/>
    <lineage>
        <taxon>Bacteria</taxon>
        <taxon>Bacillati</taxon>
        <taxon>Bacillota</taxon>
        <taxon>Bacilli</taxon>
        <taxon>Bacillales</taxon>
        <taxon>Anoxybacillaceae</taxon>
        <taxon>Parageobacillus</taxon>
    </lineage>
</organism>
<sequence>MFQVRLWHGILHPSAAFMELQQAETVRGFFRRLVILALCNALLSGLGVYMGLDTERFTALIGKMPDGFIETAKLLFAAGAIGHGLIAPMIVMYITSLLIWLILRGKVSFEKIMTIELYAMFIYVIEHALFLLFRLITGANIFSSPFGLGIIAQLAFDHLFLIYFFQSITIFSIWGLAVQTIGLTICSSMSKWVVLTIVAIVYLFIRLAASLIFVMV</sequence>
<evidence type="ECO:0000256" key="1">
    <source>
        <dbReference type="ARBA" id="ARBA00004141"/>
    </source>
</evidence>
<dbReference type="Pfam" id="PF04893">
    <property type="entry name" value="Yip1"/>
    <property type="match status" value="1"/>
</dbReference>
<accession>A0A150MG74</accession>
<evidence type="ECO:0000313" key="8">
    <source>
        <dbReference type="Proteomes" id="UP000075324"/>
    </source>
</evidence>
<evidence type="ECO:0000256" key="2">
    <source>
        <dbReference type="ARBA" id="ARBA00022692"/>
    </source>
</evidence>
<dbReference type="GO" id="GO:0016020">
    <property type="term" value="C:membrane"/>
    <property type="evidence" value="ECO:0007669"/>
    <property type="project" value="UniProtKB-SubCell"/>
</dbReference>
<dbReference type="EMBL" id="LQYW01000165">
    <property type="protein sequence ID" value="KYD23428.1"/>
    <property type="molecule type" value="Genomic_DNA"/>
</dbReference>
<dbReference type="AlphaFoldDB" id="A0A150MG74"/>
<feature type="transmembrane region" description="Helical" evidence="5">
    <location>
        <begin position="72"/>
        <end position="103"/>
    </location>
</feature>
<feature type="transmembrane region" description="Helical" evidence="5">
    <location>
        <begin position="33"/>
        <end position="52"/>
    </location>
</feature>
<evidence type="ECO:0000256" key="3">
    <source>
        <dbReference type="ARBA" id="ARBA00022989"/>
    </source>
</evidence>
<name>A0A150MG74_9BACL</name>
<dbReference type="RefSeq" id="WP_062679031.1">
    <property type="nucleotide sequence ID" value="NZ_LQYW01000165.1"/>
</dbReference>
<keyword evidence="4 5" id="KW-0472">Membrane</keyword>
<evidence type="ECO:0000313" key="7">
    <source>
        <dbReference type="EMBL" id="KYD23428.1"/>
    </source>
</evidence>
<feature type="domain" description="Yip1" evidence="6">
    <location>
        <begin position="10"/>
        <end position="208"/>
    </location>
</feature>
<keyword evidence="2 5" id="KW-0812">Transmembrane</keyword>
<feature type="transmembrane region" description="Helical" evidence="5">
    <location>
        <begin position="115"/>
        <end position="142"/>
    </location>
</feature>
<reference evidence="7 8" key="1">
    <citation type="submission" date="2016-01" db="EMBL/GenBank/DDBJ databases">
        <title>Draft Genome Sequences of Seven Thermophilic Sporeformers Isolated from Foods.</title>
        <authorList>
            <person name="Berendsen E.M."/>
            <person name="Wells-Bennik M.H."/>
            <person name="Krawcyk A.O."/>
            <person name="De Jong A."/>
            <person name="Holsappel S."/>
            <person name="Eijlander R.T."/>
            <person name="Kuipers O.P."/>
        </authorList>
    </citation>
    <scope>NUCLEOTIDE SEQUENCE [LARGE SCALE GENOMIC DNA]</scope>
    <source>
        <strain evidence="7 8">B4110</strain>
    </source>
</reference>
<dbReference type="Proteomes" id="UP000075324">
    <property type="component" value="Unassembled WGS sequence"/>
</dbReference>
<comment type="subcellular location">
    <subcellularLocation>
        <location evidence="1">Membrane</location>
        <topology evidence="1">Multi-pass membrane protein</topology>
    </subcellularLocation>
</comment>
<feature type="transmembrane region" description="Helical" evidence="5">
    <location>
        <begin position="162"/>
        <end position="185"/>
    </location>
</feature>
<evidence type="ECO:0000256" key="5">
    <source>
        <dbReference type="SAM" id="Phobius"/>
    </source>
</evidence>
<evidence type="ECO:0000259" key="6">
    <source>
        <dbReference type="Pfam" id="PF04893"/>
    </source>
</evidence>
<evidence type="ECO:0000256" key="4">
    <source>
        <dbReference type="ARBA" id="ARBA00023136"/>
    </source>
</evidence>
<comment type="caution">
    <text evidence="7">The sequence shown here is derived from an EMBL/GenBank/DDBJ whole genome shotgun (WGS) entry which is preliminary data.</text>
</comment>
<gene>
    <name evidence="7" type="ORF">B4110_3182</name>
</gene>
<proteinExistence type="predicted"/>